<protein>
    <submittedName>
        <fullName evidence="1">3-oxoacyl-ACP synthase</fullName>
    </submittedName>
</protein>
<proteinExistence type="predicted"/>
<sequence>MNYIKSWCRITNEKLISDDQTILLRNSDESVGDFLKRMYRESEANYPKFFKMDLLCKAAFLATEFISKKEKLSESDTALIFSNQTSSWASDEKHAQSIYDKESTASPAVFVYTLPNIALGEISIHHQLFSENLFLIFDKFSAEKLASYTDSTLDEKHAEKVLAGWIEADENNLDILIYLIEKEGDTKHTIENITNLYQTK</sequence>
<evidence type="ECO:0000313" key="2">
    <source>
        <dbReference type="Proteomes" id="UP000552241"/>
    </source>
</evidence>
<organism evidence="1 2">
    <name type="scientific">Moheibacter lacus</name>
    <dbReference type="NCBI Taxonomy" id="2745851"/>
    <lineage>
        <taxon>Bacteria</taxon>
        <taxon>Pseudomonadati</taxon>
        <taxon>Bacteroidota</taxon>
        <taxon>Flavobacteriia</taxon>
        <taxon>Flavobacteriales</taxon>
        <taxon>Weeksellaceae</taxon>
        <taxon>Moheibacter</taxon>
    </lineage>
</organism>
<dbReference type="RefSeq" id="WP_182042366.1">
    <property type="nucleotide sequence ID" value="NZ_JACDZE010000001.1"/>
</dbReference>
<accession>A0A838ZLY8</accession>
<name>A0A838ZLY8_9FLAO</name>
<dbReference type="EMBL" id="JACDZE010000001">
    <property type="protein sequence ID" value="MBA5628780.1"/>
    <property type="molecule type" value="Genomic_DNA"/>
</dbReference>
<keyword evidence="2" id="KW-1185">Reference proteome</keyword>
<comment type="caution">
    <text evidence="1">The sequence shown here is derived from an EMBL/GenBank/DDBJ whole genome shotgun (WGS) entry which is preliminary data.</text>
</comment>
<reference evidence="1 2" key="1">
    <citation type="submission" date="2020-07" db="EMBL/GenBank/DDBJ databases">
        <title>Moheibacter lacus sp. nov., a member of the family Flavobacteriaceae isolated from freshwater lake sediment.</title>
        <authorList>
            <person name="Liu Y."/>
        </authorList>
    </citation>
    <scope>NUCLEOTIDE SEQUENCE [LARGE SCALE GENOMIC DNA]</scope>
    <source>
        <strain evidence="1 2">BDHS18</strain>
    </source>
</reference>
<evidence type="ECO:0000313" key="1">
    <source>
        <dbReference type="EMBL" id="MBA5628780.1"/>
    </source>
</evidence>
<gene>
    <name evidence="1" type="ORF">HU137_03225</name>
</gene>
<dbReference type="Proteomes" id="UP000552241">
    <property type="component" value="Unassembled WGS sequence"/>
</dbReference>
<dbReference type="AlphaFoldDB" id="A0A838ZLY8"/>